<dbReference type="GO" id="GO:0008380">
    <property type="term" value="P:RNA splicing"/>
    <property type="evidence" value="ECO:0007669"/>
    <property type="project" value="UniProtKB-KW"/>
</dbReference>
<evidence type="ECO:0000256" key="5">
    <source>
        <dbReference type="ARBA" id="ARBA00022664"/>
    </source>
</evidence>
<dbReference type="InterPro" id="IPR029338">
    <property type="entry name" value="TSSC4"/>
</dbReference>
<proteinExistence type="inferred from homology"/>
<dbReference type="PANTHER" id="PTHR13445:SF3">
    <property type="entry name" value="U5 SMALL NUCLEAR RIBONUCLEOPROTEIN TSSC4"/>
    <property type="match status" value="1"/>
</dbReference>
<dbReference type="Proteomes" id="UP000467841">
    <property type="component" value="Unassembled WGS sequence"/>
</dbReference>
<evidence type="ECO:0000256" key="2">
    <source>
        <dbReference type="ARBA" id="ARBA00004496"/>
    </source>
</evidence>
<keyword evidence="7" id="KW-0508">mRNA splicing</keyword>
<gene>
    <name evidence="12" type="ORF">MERR_LOCUS36825</name>
</gene>
<dbReference type="PANTHER" id="PTHR13445">
    <property type="entry name" value="TUMOR SUPPRESSING SUBTRANSFERABLE CANDIDATE 4 TSSC4"/>
    <property type="match status" value="1"/>
</dbReference>
<dbReference type="GO" id="GO:0005737">
    <property type="term" value="C:cytoplasm"/>
    <property type="evidence" value="ECO:0007669"/>
    <property type="project" value="UniProtKB-SubCell"/>
</dbReference>
<evidence type="ECO:0000256" key="9">
    <source>
        <dbReference type="ARBA" id="ARBA00035304"/>
    </source>
</evidence>
<dbReference type="OrthoDB" id="1906282at2759"/>
<comment type="caution">
    <text evidence="12">The sequence shown here is derived from an EMBL/GenBank/DDBJ whole genome shotgun (WGS) entry which is preliminary data.</text>
</comment>
<sequence length="232" mass="26856">MEDNFRAKMDKIFGALSSSSTASTSLPPTSLWYLADDKVCNRNEQSRENKAWGPSPYQFDLSRSFPDDLSVDGDEETPSSVSHKLKDINGEDWREIKTSIGMDSTLDSEEEEDENDLVASGQELYSRTDDVNDDKGYGSSSETEDLSGIADCMRSPTKYTRYTFDECEEVDEESSRREYMEYLYMLRITEPMPWKTIEEINAMEEDETETAINVTTRHHRQYRARYKIKRDE</sequence>
<keyword evidence="6" id="KW-0747">Spliceosome</keyword>
<evidence type="ECO:0000256" key="6">
    <source>
        <dbReference type="ARBA" id="ARBA00022728"/>
    </source>
</evidence>
<keyword evidence="8" id="KW-0539">Nucleus</keyword>
<name>A0A6D2K9B7_9BRAS</name>
<evidence type="ECO:0000256" key="3">
    <source>
        <dbReference type="ARBA" id="ARBA00010362"/>
    </source>
</evidence>
<evidence type="ECO:0000256" key="10">
    <source>
        <dbReference type="ARBA" id="ARBA00045970"/>
    </source>
</evidence>
<organism evidence="12 13">
    <name type="scientific">Microthlaspi erraticum</name>
    <dbReference type="NCBI Taxonomy" id="1685480"/>
    <lineage>
        <taxon>Eukaryota</taxon>
        <taxon>Viridiplantae</taxon>
        <taxon>Streptophyta</taxon>
        <taxon>Embryophyta</taxon>
        <taxon>Tracheophyta</taxon>
        <taxon>Spermatophyta</taxon>
        <taxon>Magnoliopsida</taxon>
        <taxon>eudicotyledons</taxon>
        <taxon>Gunneridae</taxon>
        <taxon>Pentapetalae</taxon>
        <taxon>rosids</taxon>
        <taxon>malvids</taxon>
        <taxon>Brassicales</taxon>
        <taxon>Brassicaceae</taxon>
        <taxon>Coluteocarpeae</taxon>
        <taxon>Microthlaspi</taxon>
    </lineage>
</organism>
<feature type="region of interest" description="Disordered" evidence="11">
    <location>
        <begin position="43"/>
        <end position="84"/>
    </location>
</feature>
<evidence type="ECO:0000256" key="4">
    <source>
        <dbReference type="ARBA" id="ARBA00022490"/>
    </source>
</evidence>
<keyword evidence="4" id="KW-0963">Cytoplasm</keyword>
<evidence type="ECO:0000256" key="7">
    <source>
        <dbReference type="ARBA" id="ARBA00023187"/>
    </source>
</evidence>
<dbReference type="AlphaFoldDB" id="A0A6D2K9B7"/>
<comment type="function">
    <text evidence="10">Protein associated with the U5 snRNP, during its maturation and its post-splicing recycling and which is required for spliceosomal tri-snRNP complex assembly in the nucleus. Has a molecular sequestering activity and transiently hinders SNRNP200 binding sites for constitutive splicing factors that intervene later during the assembly of the spliceosome and splicing. Together with its molecular sequestering activity, may also function as a molecular adapter and placeholder, coordinating the assembly of the U5 snRNP and its association with the U4/U6 di-snRNP.</text>
</comment>
<dbReference type="GO" id="GO:0005681">
    <property type="term" value="C:spliceosomal complex"/>
    <property type="evidence" value="ECO:0007669"/>
    <property type="project" value="UniProtKB-KW"/>
</dbReference>
<keyword evidence="13" id="KW-1185">Reference proteome</keyword>
<dbReference type="GO" id="GO:0006397">
    <property type="term" value="P:mRNA processing"/>
    <property type="evidence" value="ECO:0007669"/>
    <property type="project" value="UniProtKB-KW"/>
</dbReference>
<evidence type="ECO:0000256" key="1">
    <source>
        <dbReference type="ARBA" id="ARBA00004123"/>
    </source>
</evidence>
<reference evidence="12" key="1">
    <citation type="submission" date="2020-01" db="EMBL/GenBank/DDBJ databases">
        <authorList>
            <person name="Mishra B."/>
        </authorList>
    </citation>
    <scope>NUCLEOTIDE SEQUENCE [LARGE SCALE GENOMIC DNA]</scope>
</reference>
<evidence type="ECO:0000313" key="12">
    <source>
        <dbReference type="EMBL" id="CAA7049590.1"/>
    </source>
</evidence>
<protein>
    <recommendedName>
        <fullName evidence="9">U5 small nuclear ribonucleoprotein TSSC4</fullName>
    </recommendedName>
</protein>
<evidence type="ECO:0000313" key="13">
    <source>
        <dbReference type="Proteomes" id="UP000467841"/>
    </source>
</evidence>
<evidence type="ECO:0000256" key="11">
    <source>
        <dbReference type="SAM" id="MobiDB-lite"/>
    </source>
</evidence>
<comment type="subcellular location">
    <subcellularLocation>
        <location evidence="2">Cytoplasm</location>
    </subcellularLocation>
    <subcellularLocation>
        <location evidence="1">Nucleus</location>
    </subcellularLocation>
</comment>
<accession>A0A6D2K9B7</accession>
<evidence type="ECO:0000256" key="8">
    <source>
        <dbReference type="ARBA" id="ARBA00023242"/>
    </source>
</evidence>
<dbReference type="EMBL" id="CACVBM020001418">
    <property type="protein sequence ID" value="CAA7049590.1"/>
    <property type="molecule type" value="Genomic_DNA"/>
</dbReference>
<comment type="similarity">
    <text evidence="3">Belongs to the TSSC4 family.</text>
</comment>
<keyword evidence="5" id="KW-0507">mRNA processing</keyword>